<reference evidence="6" key="2">
    <citation type="submission" date="2023-06" db="EMBL/GenBank/DDBJ databases">
        <authorList>
            <consortium name="Lawrence Berkeley National Laboratory"/>
            <person name="Haridas S."/>
            <person name="Hensen N."/>
            <person name="Bonometti L."/>
            <person name="Westerberg I."/>
            <person name="Brannstrom I.O."/>
            <person name="Guillou S."/>
            <person name="Cros-Aarteil S."/>
            <person name="Calhoun S."/>
            <person name="Kuo A."/>
            <person name="Mondo S."/>
            <person name="Pangilinan J."/>
            <person name="Riley R."/>
            <person name="Labutti K."/>
            <person name="Andreopoulos B."/>
            <person name="Lipzen A."/>
            <person name="Chen C."/>
            <person name="Yanf M."/>
            <person name="Daum C."/>
            <person name="Ng V."/>
            <person name="Clum A."/>
            <person name="Steindorff A."/>
            <person name="Ohm R."/>
            <person name="Martin F."/>
            <person name="Silar P."/>
            <person name="Natvig D."/>
            <person name="Lalanne C."/>
            <person name="Gautier V."/>
            <person name="Ament-Velasquez S.L."/>
            <person name="Kruys A."/>
            <person name="Hutchinson M.I."/>
            <person name="Powell A.J."/>
            <person name="Barry K."/>
            <person name="Miller A.N."/>
            <person name="Grigoriev I.V."/>
            <person name="Debuchy R."/>
            <person name="Gladieux P."/>
            <person name="Thoren M.H."/>
            <person name="Johannesson H."/>
        </authorList>
    </citation>
    <scope>NUCLEOTIDE SEQUENCE</scope>
    <source>
        <strain evidence="6">CBS 955.72</strain>
    </source>
</reference>
<keyword evidence="5" id="KW-0256">Endoplasmic reticulum</keyword>
<dbReference type="PANTHER" id="PTHR12714">
    <property type="entry name" value="PROTEIN-S ISOPRENYLCYSTEINE O-METHYLTRANSFERASE"/>
    <property type="match status" value="1"/>
</dbReference>
<reference evidence="6" key="1">
    <citation type="journal article" date="2023" name="Mol. Phylogenet. Evol.">
        <title>Genome-scale phylogeny and comparative genomics of the fungal order Sordariales.</title>
        <authorList>
            <person name="Hensen N."/>
            <person name="Bonometti L."/>
            <person name="Westerberg I."/>
            <person name="Brannstrom I.O."/>
            <person name="Guillou S."/>
            <person name="Cros-Aarteil S."/>
            <person name="Calhoun S."/>
            <person name="Haridas S."/>
            <person name="Kuo A."/>
            <person name="Mondo S."/>
            <person name="Pangilinan J."/>
            <person name="Riley R."/>
            <person name="LaButti K."/>
            <person name="Andreopoulos B."/>
            <person name="Lipzen A."/>
            <person name="Chen C."/>
            <person name="Yan M."/>
            <person name="Daum C."/>
            <person name="Ng V."/>
            <person name="Clum A."/>
            <person name="Steindorff A."/>
            <person name="Ohm R.A."/>
            <person name="Martin F."/>
            <person name="Silar P."/>
            <person name="Natvig D.O."/>
            <person name="Lalanne C."/>
            <person name="Gautier V."/>
            <person name="Ament-Velasquez S.L."/>
            <person name="Kruys A."/>
            <person name="Hutchinson M.I."/>
            <person name="Powell A.J."/>
            <person name="Barry K."/>
            <person name="Miller A.N."/>
            <person name="Grigoriev I.V."/>
            <person name="Debuchy R."/>
            <person name="Gladieux P."/>
            <person name="Hiltunen Thoren M."/>
            <person name="Johannesson H."/>
        </authorList>
    </citation>
    <scope>NUCLEOTIDE SEQUENCE</scope>
    <source>
        <strain evidence="6">CBS 955.72</strain>
    </source>
</reference>
<comment type="caution">
    <text evidence="6">The sequence shown here is derived from an EMBL/GenBank/DDBJ whole genome shotgun (WGS) entry which is preliminary data.</text>
</comment>
<dbReference type="GO" id="GO:0032259">
    <property type="term" value="P:methylation"/>
    <property type="evidence" value="ECO:0007669"/>
    <property type="project" value="UniProtKB-KW"/>
</dbReference>
<feature type="transmembrane region" description="Helical" evidence="5">
    <location>
        <begin position="94"/>
        <end position="115"/>
    </location>
</feature>
<dbReference type="PANTHER" id="PTHR12714:SF9">
    <property type="entry name" value="PROTEIN-S-ISOPRENYLCYSTEINE O-METHYLTRANSFERASE"/>
    <property type="match status" value="1"/>
</dbReference>
<comment type="similarity">
    <text evidence="5">Belongs to the class VI-like SAM-binding methyltransferase superfamily. Isoprenylcysteine carboxyl methyltransferase family.</text>
</comment>
<comment type="subcellular location">
    <subcellularLocation>
        <location evidence="5">Endoplasmic reticulum membrane</location>
        <topology evidence="5">Multi-pass membrane protein</topology>
    </subcellularLocation>
    <subcellularLocation>
        <location evidence="1">Membrane</location>
        <topology evidence="1">Multi-pass membrane protein</topology>
    </subcellularLocation>
</comment>
<evidence type="ECO:0000256" key="4">
    <source>
        <dbReference type="ARBA" id="ARBA00023136"/>
    </source>
</evidence>
<accession>A0AAJ0H587</accession>
<dbReference type="Pfam" id="PF04140">
    <property type="entry name" value="ICMT"/>
    <property type="match status" value="1"/>
</dbReference>
<dbReference type="Gene3D" id="1.20.120.1630">
    <property type="match status" value="1"/>
</dbReference>
<feature type="transmembrane region" description="Helical" evidence="5">
    <location>
        <begin position="186"/>
        <end position="205"/>
    </location>
</feature>
<feature type="transmembrane region" description="Helical" evidence="5">
    <location>
        <begin position="154"/>
        <end position="180"/>
    </location>
</feature>
<name>A0AAJ0H587_9PEZI</name>
<dbReference type="GO" id="GO:0004671">
    <property type="term" value="F:protein C-terminal S-isoprenylcysteine carboxyl O-methyltransferase activity"/>
    <property type="evidence" value="ECO:0007669"/>
    <property type="project" value="UniProtKB-EC"/>
</dbReference>
<keyword evidence="3 5" id="KW-1133">Transmembrane helix</keyword>
<evidence type="ECO:0000313" key="7">
    <source>
        <dbReference type="Proteomes" id="UP001275084"/>
    </source>
</evidence>
<evidence type="ECO:0000256" key="5">
    <source>
        <dbReference type="RuleBase" id="RU362022"/>
    </source>
</evidence>
<keyword evidence="5" id="KW-0949">S-adenosyl-L-methionine</keyword>
<feature type="transmembrane region" description="Helical" evidence="5">
    <location>
        <begin position="55"/>
        <end position="74"/>
    </location>
</feature>
<proteinExistence type="inferred from homology"/>
<dbReference type="EC" id="2.1.1.100" evidence="5"/>
<gene>
    <name evidence="6" type="ORF">B0T25DRAFT_363434</name>
</gene>
<keyword evidence="2 5" id="KW-0812">Transmembrane</keyword>
<evidence type="ECO:0000313" key="6">
    <source>
        <dbReference type="EMBL" id="KAK3339784.1"/>
    </source>
</evidence>
<sequence length="237" mass="25704">MPLLFSLPQASLAATIITSTVGTYIALSPPNPSTQSAPSTGDSIRLFTHKHTTKIAVAPLGLLALHTSSLAYLYPAAPAALLRYGAKNGLNPNLITWSAATAVPLALIICAGIPLRLASYASLGKNFTFTLAEPDRLTTTGLYRYVQHPSYTGLLVLIVCNVALLCRTDGALGCWAPPAWYRVLRVAEWVLAPVGSAGVLFAVWTRVREEERMLRAEFGLGWESWHARTARFIPWLF</sequence>
<keyword evidence="5" id="KW-0808">Transferase</keyword>
<dbReference type="GO" id="GO:0005789">
    <property type="term" value="C:endoplasmic reticulum membrane"/>
    <property type="evidence" value="ECO:0007669"/>
    <property type="project" value="UniProtKB-SubCell"/>
</dbReference>
<evidence type="ECO:0000256" key="1">
    <source>
        <dbReference type="ARBA" id="ARBA00004141"/>
    </source>
</evidence>
<dbReference type="Proteomes" id="UP001275084">
    <property type="component" value="Unassembled WGS sequence"/>
</dbReference>
<keyword evidence="7" id="KW-1185">Reference proteome</keyword>
<keyword evidence="4 5" id="KW-0472">Membrane</keyword>
<dbReference type="AlphaFoldDB" id="A0AAJ0H587"/>
<organism evidence="6 7">
    <name type="scientific">Lasiosphaeria hispida</name>
    <dbReference type="NCBI Taxonomy" id="260671"/>
    <lineage>
        <taxon>Eukaryota</taxon>
        <taxon>Fungi</taxon>
        <taxon>Dikarya</taxon>
        <taxon>Ascomycota</taxon>
        <taxon>Pezizomycotina</taxon>
        <taxon>Sordariomycetes</taxon>
        <taxon>Sordariomycetidae</taxon>
        <taxon>Sordariales</taxon>
        <taxon>Lasiosphaeriaceae</taxon>
        <taxon>Lasiosphaeria</taxon>
    </lineage>
</organism>
<feature type="transmembrane region" description="Helical" evidence="5">
    <location>
        <begin position="6"/>
        <end position="27"/>
    </location>
</feature>
<protein>
    <recommendedName>
        <fullName evidence="5">Protein-S-isoprenylcysteine O-methyltransferase</fullName>
        <ecNumber evidence="5">2.1.1.100</ecNumber>
    </recommendedName>
</protein>
<evidence type="ECO:0000256" key="3">
    <source>
        <dbReference type="ARBA" id="ARBA00022989"/>
    </source>
</evidence>
<dbReference type="EMBL" id="JAUIQD010000009">
    <property type="protein sequence ID" value="KAK3339784.1"/>
    <property type="molecule type" value="Genomic_DNA"/>
</dbReference>
<evidence type="ECO:0000256" key="2">
    <source>
        <dbReference type="ARBA" id="ARBA00022692"/>
    </source>
</evidence>
<dbReference type="InterPro" id="IPR007269">
    <property type="entry name" value="ICMT_MeTrfase"/>
</dbReference>
<comment type="catalytic activity">
    <reaction evidence="5">
        <text>[protein]-C-terminal S-[(2E,6E)-farnesyl]-L-cysteine + S-adenosyl-L-methionine = [protein]-C-terminal S-[(2E,6E)-farnesyl]-L-cysteine methyl ester + S-adenosyl-L-homocysteine</text>
        <dbReference type="Rhea" id="RHEA:21672"/>
        <dbReference type="Rhea" id="RHEA-COMP:12125"/>
        <dbReference type="Rhea" id="RHEA-COMP:12126"/>
        <dbReference type="ChEBI" id="CHEBI:57856"/>
        <dbReference type="ChEBI" id="CHEBI:59789"/>
        <dbReference type="ChEBI" id="CHEBI:90510"/>
        <dbReference type="ChEBI" id="CHEBI:90511"/>
        <dbReference type="EC" id="2.1.1.100"/>
    </reaction>
</comment>
<keyword evidence="5" id="KW-0489">Methyltransferase</keyword>